<feature type="binding site" evidence="5">
    <location>
        <position position="342"/>
    </location>
    <ligand>
        <name>substrate</name>
    </ligand>
</feature>
<evidence type="ECO:0000256" key="2">
    <source>
        <dbReference type="ARBA" id="ARBA00022793"/>
    </source>
</evidence>
<name>A0A506UQA1_9PROT</name>
<dbReference type="InterPro" id="IPR009006">
    <property type="entry name" value="Ala_racemase/Decarboxylase_C"/>
</dbReference>
<feature type="binding site" evidence="5">
    <location>
        <position position="376"/>
    </location>
    <ligand>
        <name>substrate</name>
    </ligand>
</feature>
<dbReference type="PRINTS" id="PR01181">
    <property type="entry name" value="DAPDCRBXLASE"/>
</dbReference>
<protein>
    <recommendedName>
        <fullName evidence="5 6">Diaminopimelate decarboxylase</fullName>
        <shortName evidence="5">DAP decarboxylase</shortName>
        <shortName evidence="5">DAPDC</shortName>
        <ecNumber evidence="5 6">4.1.1.20</ecNumber>
    </recommendedName>
</protein>
<evidence type="ECO:0000313" key="11">
    <source>
        <dbReference type="Proteomes" id="UP000315037"/>
    </source>
</evidence>
<keyword evidence="2 5" id="KW-0210">Decarboxylase</keyword>
<dbReference type="PROSITE" id="PS00879">
    <property type="entry name" value="ODR_DC_2_2"/>
    <property type="match status" value="1"/>
</dbReference>
<feature type="binding site" evidence="5">
    <location>
        <position position="262"/>
    </location>
    <ligand>
        <name>pyridoxal 5'-phosphate</name>
        <dbReference type="ChEBI" id="CHEBI:597326"/>
    </ligand>
</feature>
<keyword evidence="4 5" id="KW-0456">Lyase</keyword>
<keyword evidence="11" id="KW-1185">Reference proteome</keyword>
<comment type="catalytic activity">
    <reaction evidence="5 8">
        <text>meso-2,6-diaminopimelate + H(+) = L-lysine + CO2</text>
        <dbReference type="Rhea" id="RHEA:15101"/>
        <dbReference type="ChEBI" id="CHEBI:15378"/>
        <dbReference type="ChEBI" id="CHEBI:16526"/>
        <dbReference type="ChEBI" id="CHEBI:32551"/>
        <dbReference type="ChEBI" id="CHEBI:57791"/>
        <dbReference type="EC" id="4.1.1.20"/>
    </reaction>
</comment>
<dbReference type="CDD" id="cd06828">
    <property type="entry name" value="PLPDE_III_DapDC"/>
    <property type="match status" value="1"/>
</dbReference>
<comment type="similarity">
    <text evidence="5">Belongs to the Orn/Lys/Arg decarboxylase class-II family. LysA subfamily.</text>
</comment>
<dbReference type="InterPro" id="IPR022657">
    <property type="entry name" value="De-COase2_CS"/>
</dbReference>
<evidence type="ECO:0000256" key="6">
    <source>
        <dbReference type="NCBIfam" id="TIGR01048"/>
    </source>
</evidence>
<reference evidence="10 11" key="1">
    <citation type="submission" date="2019-03" db="EMBL/GenBank/DDBJ databases">
        <title>The complete genome sequence of Neokomagataea sp. Jb2 NBRC113641.</title>
        <authorList>
            <person name="Chua K.-O."/>
            <person name="Chan K.-G."/>
            <person name="See-Too W.-S."/>
        </authorList>
    </citation>
    <scope>NUCLEOTIDE SEQUENCE [LARGE SCALE GENOMIC DNA]</scope>
    <source>
        <strain evidence="10 11">Jb2</strain>
    </source>
</reference>
<feature type="binding site" evidence="5">
    <location>
        <position position="346"/>
    </location>
    <ligand>
        <name>substrate</name>
    </ligand>
</feature>
<evidence type="ECO:0000256" key="5">
    <source>
        <dbReference type="HAMAP-Rule" id="MF_02120"/>
    </source>
</evidence>
<feature type="binding site" evidence="5">
    <location>
        <position position="404"/>
    </location>
    <ligand>
        <name>substrate</name>
    </ligand>
</feature>
<keyword evidence="3 5" id="KW-0663">Pyridoxal phosphate</keyword>
<feature type="domain" description="Orn/DAP/Arg decarboxylase 2 N-terminal" evidence="9">
    <location>
        <begin position="56"/>
        <end position="302"/>
    </location>
</feature>
<feature type="binding site" evidence="5">
    <location>
        <begin position="296"/>
        <end position="299"/>
    </location>
    <ligand>
        <name>pyridoxal 5'-phosphate</name>
        <dbReference type="ChEBI" id="CHEBI:597326"/>
    </ligand>
</feature>
<organism evidence="10 11">
    <name type="scientific">Oecophyllibacter saccharovorans</name>
    <dbReference type="NCBI Taxonomy" id="2558360"/>
    <lineage>
        <taxon>Bacteria</taxon>
        <taxon>Pseudomonadati</taxon>
        <taxon>Pseudomonadota</taxon>
        <taxon>Alphaproteobacteria</taxon>
        <taxon>Acetobacterales</taxon>
        <taxon>Acetobacteraceae</taxon>
        <taxon>Oecophyllibacter</taxon>
    </lineage>
</organism>
<dbReference type="RefSeq" id="WP_165600021.1">
    <property type="nucleotide sequence ID" value="NZ_SORZ01000001.1"/>
</dbReference>
<feature type="binding site" evidence="5">
    <location>
        <position position="404"/>
    </location>
    <ligand>
        <name>pyridoxal 5'-phosphate</name>
        <dbReference type="ChEBI" id="CHEBI:597326"/>
    </ligand>
</feature>
<comment type="cofactor">
    <cofactor evidence="1 5 7 8">
        <name>pyridoxal 5'-phosphate</name>
        <dbReference type="ChEBI" id="CHEBI:597326"/>
    </cofactor>
</comment>
<dbReference type="FunFam" id="3.20.20.10:FF:000003">
    <property type="entry name" value="Diaminopimelate decarboxylase"/>
    <property type="match status" value="1"/>
</dbReference>
<dbReference type="PRINTS" id="PR01179">
    <property type="entry name" value="ODADCRBXLASE"/>
</dbReference>
<dbReference type="HAMAP" id="MF_02120">
    <property type="entry name" value="LysA"/>
    <property type="match status" value="1"/>
</dbReference>
<dbReference type="EMBL" id="SORZ01000001">
    <property type="protein sequence ID" value="TPW35510.1"/>
    <property type="molecule type" value="Genomic_DNA"/>
</dbReference>
<evidence type="ECO:0000259" key="9">
    <source>
        <dbReference type="Pfam" id="PF02784"/>
    </source>
</evidence>
<evidence type="ECO:0000313" key="10">
    <source>
        <dbReference type="EMBL" id="TPW35510.1"/>
    </source>
</evidence>
<dbReference type="PANTHER" id="PTHR43727:SF2">
    <property type="entry name" value="GROUP IV DECARBOXYLASE"/>
    <property type="match status" value="1"/>
</dbReference>
<dbReference type="Proteomes" id="UP000315037">
    <property type="component" value="Unassembled WGS sequence"/>
</dbReference>
<comment type="caution">
    <text evidence="10">The sequence shown here is derived from an EMBL/GenBank/DDBJ whole genome shotgun (WGS) entry which is preliminary data.</text>
</comment>
<evidence type="ECO:0000256" key="1">
    <source>
        <dbReference type="ARBA" id="ARBA00001933"/>
    </source>
</evidence>
<evidence type="ECO:0000256" key="4">
    <source>
        <dbReference type="ARBA" id="ARBA00023239"/>
    </source>
</evidence>
<accession>A0A506UQA1</accession>
<dbReference type="Gene3D" id="3.20.20.10">
    <property type="entry name" value="Alanine racemase"/>
    <property type="match status" value="1"/>
</dbReference>
<dbReference type="InterPro" id="IPR002986">
    <property type="entry name" value="DAP_deCOOHase_LysA"/>
</dbReference>
<feature type="modified residue" description="N6-(pyridoxal phosphate)lysine" evidence="5 7">
    <location>
        <position position="82"/>
    </location>
</feature>
<dbReference type="UniPathway" id="UPA00034">
    <property type="reaction ID" value="UER00027"/>
</dbReference>
<feature type="active site" description="Proton donor" evidence="7">
    <location>
        <position position="375"/>
    </location>
</feature>
<evidence type="ECO:0000256" key="8">
    <source>
        <dbReference type="RuleBase" id="RU003738"/>
    </source>
</evidence>
<dbReference type="SUPFAM" id="SSF51419">
    <property type="entry name" value="PLP-binding barrel"/>
    <property type="match status" value="1"/>
</dbReference>
<dbReference type="EC" id="4.1.1.20" evidence="5 6"/>
<comment type="subunit">
    <text evidence="5">Homodimer.</text>
</comment>
<dbReference type="GO" id="GO:0009089">
    <property type="term" value="P:lysine biosynthetic process via diaminopimelate"/>
    <property type="evidence" value="ECO:0007669"/>
    <property type="project" value="UniProtKB-UniRule"/>
</dbReference>
<evidence type="ECO:0000256" key="3">
    <source>
        <dbReference type="ARBA" id="ARBA00022898"/>
    </source>
</evidence>
<keyword evidence="5 8" id="KW-0457">Lysine biosynthesis</keyword>
<keyword evidence="5" id="KW-0028">Amino-acid biosynthesis</keyword>
<dbReference type="GO" id="GO:0008836">
    <property type="term" value="F:diaminopimelate decarboxylase activity"/>
    <property type="evidence" value="ECO:0007669"/>
    <property type="project" value="UniProtKB-UniRule"/>
</dbReference>
<evidence type="ECO:0000256" key="7">
    <source>
        <dbReference type="PIRSR" id="PIRSR600183-50"/>
    </source>
</evidence>
<dbReference type="PANTHER" id="PTHR43727">
    <property type="entry name" value="DIAMINOPIMELATE DECARBOXYLASE"/>
    <property type="match status" value="1"/>
</dbReference>
<dbReference type="NCBIfam" id="TIGR01048">
    <property type="entry name" value="lysA"/>
    <property type="match status" value="1"/>
</dbReference>
<dbReference type="AlphaFoldDB" id="A0A506UQA1"/>
<proteinExistence type="inferred from homology"/>
<comment type="pathway">
    <text evidence="5 8">Amino-acid biosynthesis; L-lysine biosynthesis via DAP pathway; L-lysine from DL-2,6-diaminopimelate: step 1/1.</text>
</comment>
<dbReference type="GO" id="GO:0030170">
    <property type="term" value="F:pyridoxal phosphate binding"/>
    <property type="evidence" value="ECO:0007669"/>
    <property type="project" value="UniProtKB-UniRule"/>
</dbReference>
<comment type="function">
    <text evidence="5">Specifically catalyzes the decarboxylation of meso-diaminopimelate (meso-DAP) to L-lysine.</text>
</comment>
<dbReference type="InterPro" id="IPR029066">
    <property type="entry name" value="PLP-binding_barrel"/>
</dbReference>
<dbReference type="Pfam" id="PF02784">
    <property type="entry name" value="Orn_Arg_deC_N"/>
    <property type="match status" value="1"/>
</dbReference>
<sequence>MTLPPPATPDPTPEALLRTHPALHEDARRGLKLEGVALAEIAAQVGTPCWVIGAQTLRQRARALKAAFGDAGLKPSFHFAVKAQDHQATLTLLRQEGFGGDVVSGGELQRCLRAGMDPQALVYSGVGKTDDELRLALREGIGQINVESPEELARLNALALELGLRAPVALRVNPDVDAGTHDKITTGRAEDKFGIAAPEIIALYRQACETMPGIEMRGLAVHLGSQILTEAPYRQGYQRLAELVTQLRTEGLAVHTLDCGGGLGIAYRDEQAPEPARLARVIADILGPLEVELKIEPGRWLVGPAGVLVSRVIGTRAASEAAQALGSPDFVILDAGMNDLLRPALYEAWHGLLPVAPARGAESDWQEVDVVGPICESSDVFARNRRLPPLEQGDLVALLDAGAYGSVMSSTYNTRPFCAQVMVDGDQWRVIRPRQTLEELLAVESVPEWLAEQA</sequence>
<feature type="binding site" evidence="5">
    <location>
        <position position="299"/>
    </location>
    <ligand>
        <name>substrate</name>
    </ligand>
</feature>
<dbReference type="InterPro" id="IPR022644">
    <property type="entry name" value="De-COase2_N"/>
</dbReference>
<dbReference type="SUPFAM" id="SSF50621">
    <property type="entry name" value="Alanine racemase C-terminal domain-like"/>
    <property type="match status" value="1"/>
</dbReference>
<dbReference type="Gene3D" id="2.40.37.10">
    <property type="entry name" value="Lyase, Ornithine Decarboxylase, Chain A, domain 1"/>
    <property type="match status" value="1"/>
</dbReference>
<dbReference type="InterPro" id="IPR000183">
    <property type="entry name" value="Orn/DAP/Arg_de-COase"/>
</dbReference>
<gene>
    <name evidence="5 10" type="primary">lysA</name>
    <name evidence="10" type="ORF">E3202_00555</name>
</gene>